<evidence type="ECO:0000256" key="2">
    <source>
        <dbReference type="SAM" id="Phobius"/>
    </source>
</evidence>
<keyword evidence="4" id="KW-1185">Reference proteome</keyword>
<evidence type="ECO:0000313" key="3">
    <source>
        <dbReference type="EMBL" id="TDD01285.1"/>
    </source>
</evidence>
<proteinExistence type="predicted"/>
<feature type="transmembrane region" description="Helical" evidence="2">
    <location>
        <begin position="187"/>
        <end position="208"/>
    </location>
</feature>
<protein>
    <submittedName>
        <fullName evidence="3">Uncharacterized protein</fullName>
    </submittedName>
</protein>
<keyword evidence="2" id="KW-0472">Membrane</keyword>
<accession>A0A4R4VGW9</accession>
<keyword evidence="2" id="KW-1133">Transmembrane helix</keyword>
<feature type="region of interest" description="Disordered" evidence="1">
    <location>
        <begin position="342"/>
        <end position="385"/>
    </location>
</feature>
<reference evidence="3 4" key="1">
    <citation type="submission" date="2019-03" db="EMBL/GenBank/DDBJ databases">
        <title>Draft genome sequences of novel Actinobacteria.</title>
        <authorList>
            <person name="Sahin N."/>
            <person name="Ay H."/>
            <person name="Saygin H."/>
        </authorList>
    </citation>
    <scope>NUCLEOTIDE SEQUENCE [LARGE SCALE GENOMIC DNA]</scope>
    <source>
        <strain evidence="3 4">16K309</strain>
    </source>
</reference>
<feature type="transmembrane region" description="Helical" evidence="2">
    <location>
        <begin position="306"/>
        <end position="324"/>
    </location>
</feature>
<organism evidence="3 4">
    <name type="scientific">Saccharopolyspora terrae</name>
    <dbReference type="NCBI Taxonomy" id="2530384"/>
    <lineage>
        <taxon>Bacteria</taxon>
        <taxon>Bacillati</taxon>
        <taxon>Actinomycetota</taxon>
        <taxon>Actinomycetes</taxon>
        <taxon>Pseudonocardiales</taxon>
        <taxon>Pseudonocardiaceae</taxon>
        <taxon>Saccharopolyspora</taxon>
    </lineage>
</organism>
<feature type="transmembrane region" description="Helical" evidence="2">
    <location>
        <begin position="228"/>
        <end position="252"/>
    </location>
</feature>
<feature type="transmembrane region" description="Helical" evidence="2">
    <location>
        <begin position="273"/>
        <end position="294"/>
    </location>
</feature>
<evidence type="ECO:0000313" key="4">
    <source>
        <dbReference type="Proteomes" id="UP000295674"/>
    </source>
</evidence>
<dbReference type="RefSeq" id="WP_132678576.1">
    <property type="nucleotide sequence ID" value="NZ_SMKS01000064.1"/>
</dbReference>
<name>A0A4R4VGW9_9PSEU</name>
<dbReference type="AlphaFoldDB" id="A0A4R4VGW9"/>
<evidence type="ECO:0000256" key="1">
    <source>
        <dbReference type="SAM" id="MobiDB-lite"/>
    </source>
</evidence>
<dbReference type="Proteomes" id="UP000295674">
    <property type="component" value="Unassembled WGS sequence"/>
</dbReference>
<gene>
    <name evidence="3" type="ORF">E1181_25615</name>
</gene>
<keyword evidence="2" id="KW-0812">Transmembrane</keyword>
<dbReference type="EMBL" id="SMKS01000064">
    <property type="protein sequence ID" value="TDD01285.1"/>
    <property type="molecule type" value="Genomic_DNA"/>
</dbReference>
<dbReference type="OrthoDB" id="3521215at2"/>
<comment type="caution">
    <text evidence="3">The sequence shown here is derived from an EMBL/GenBank/DDBJ whole genome shotgun (WGS) entry which is preliminary data.</text>
</comment>
<sequence>MSTRPSGGDVIDAYLTSNDTSEGSGMQGYHWTTENHLETDPAGIDPVAEVSPGDYDTAADSDIWATGTGRRGTRAAIPDPDRLAAIRRVADRVVSMQDDDVLIEAMTEDELAEARALGRRRREARRGHEHDMLTADLAEEQAAAEHERAMRTRYRQAQERIAEAKERQHRATDPSYRLVLLNRLRTWLPLAALLPGLASVVLGTVNAGSRLNVISPETMLVNWLIEPMFSVGVLVILVAQWLGAVPSALHSLKQAGRAHGLGAKLRAAAGNGFFLMELLLVVATLVLQIGIHYIGPKPASDIGPLVWLFVPLGLLISMALVPAVSTRLTAAFAGEVAAAENGLTTPAETPEETGFSTASELHREKDGETSPVKPENPSRYGSKTRAREQFWQLVNTGELDPATEKVNAIAKRLNTRWENAREFVDDWRKHTTA</sequence>